<proteinExistence type="predicted"/>
<feature type="chain" id="PRO_5004067260" evidence="1">
    <location>
        <begin position="25"/>
        <end position="101"/>
    </location>
</feature>
<evidence type="ECO:0000313" key="3">
    <source>
        <dbReference type="Proteomes" id="UP000030653"/>
    </source>
</evidence>
<evidence type="ECO:0000256" key="1">
    <source>
        <dbReference type="SAM" id="SignalP"/>
    </source>
</evidence>
<name>M5FT62_DACPD</name>
<dbReference type="RefSeq" id="XP_040627678.1">
    <property type="nucleotide sequence ID" value="XM_040768746.1"/>
</dbReference>
<feature type="signal peptide" evidence="1">
    <location>
        <begin position="1"/>
        <end position="24"/>
    </location>
</feature>
<dbReference type="GeneID" id="63683808"/>
<dbReference type="AlphaFoldDB" id="M5FT62"/>
<dbReference type="HOGENOM" id="CLU_2291600_0_0_1"/>
<dbReference type="EMBL" id="JH795866">
    <property type="protein sequence ID" value="EJU00781.1"/>
    <property type="molecule type" value="Genomic_DNA"/>
</dbReference>
<gene>
    <name evidence="2" type="ORF">DACRYDRAFT_108839</name>
</gene>
<accession>M5FT62</accession>
<keyword evidence="1" id="KW-0732">Signal</keyword>
<reference evidence="2 3" key="1">
    <citation type="journal article" date="2012" name="Science">
        <title>The Paleozoic origin of enzymatic lignin decomposition reconstructed from 31 fungal genomes.</title>
        <authorList>
            <person name="Floudas D."/>
            <person name="Binder M."/>
            <person name="Riley R."/>
            <person name="Barry K."/>
            <person name="Blanchette R.A."/>
            <person name="Henrissat B."/>
            <person name="Martinez A.T."/>
            <person name="Otillar R."/>
            <person name="Spatafora J.W."/>
            <person name="Yadav J.S."/>
            <person name="Aerts A."/>
            <person name="Benoit I."/>
            <person name="Boyd A."/>
            <person name="Carlson A."/>
            <person name="Copeland A."/>
            <person name="Coutinho P.M."/>
            <person name="de Vries R.P."/>
            <person name="Ferreira P."/>
            <person name="Findley K."/>
            <person name="Foster B."/>
            <person name="Gaskell J."/>
            <person name="Glotzer D."/>
            <person name="Gorecki P."/>
            <person name="Heitman J."/>
            <person name="Hesse C."/>
            <person name="Hori C."/>
            <person name="Igarashi K."/>
            <person name="Jurgens J.A."/>
            <person name="Kallen N."/>
            <person name="Kersten P."/>
            <person name="Kohler A."/>
            <person name="Kuees U."/>
            <person name="Kumar T.K.A."/>
            <person name="Kuo A."/>
            <person name="LaButti K."/>
            <person name="Larrondo L.F."/>
            <person name="Lindquist E."/>
            <person name="Ling A."/>
            <person name="Lombard V."/>
            <person name="Lucas S."/>
            <person name="Lundell T."/>
            <person name="Martin R."/>
            <person name="McLaughlin D.J."/>
            <person name="Morgenstern I."/>
            <person name="Morin E."/>
            <person name="Murat C."/>
            <person name="Nagy L.G."/>
            <person name="Nolan M."/>
            <person name="Ohm R.A."/>
            <person name="Patyshakuliyeva A."/>
            <person name="Rokas A."/>
            <person name="Ruiz-Duenas F.J."/>
            <person name="Sabat G."/>
            <person name="Salamov A."/>
            <person name="Samejima M."/>
            <person name="Schmutz J."/>
            <person name="Slot J.C."/>
            <person name="St John F."/>
            <person name="Stenlid J."/>
            <person name="Sun H."/>
            <person name="Sun S."/>
            <person name="Syed K."/>
            <person name="Tsang A."/>
            <person name="Wiebenga A."/>
            <person name="Young D."/>
            <person name="Pisabarro A."/>
            <person name="Eastwood D.C."/>
            <person name="Martin F."/>
            <person name="Cullen D."/>
            <person name="Grigoriev I.V."/>
            <person name="Hibbett D.S."/>
        </authorList>
    </citation>
    <scope>NUCLEOTIDE SEQUENCE [LARGE SCALE GENOMIC DNA]</scope>
    <source>
        <strain evidence="2 3">DJM-731 SS1</strain>
    </source>
</reference>
<sequence>MPTLRLPNPYLMWHSFLFSRVCWANRAGAVAHSSYYADPSAANDPTGGDIRNLSVKVGTDQVWRCSNYAFARAYSARGAKVYVGEFQSGALSTRTIRSPLP</sequence>
<dbReference type="OrthoDB" id="408631at2759"/>
<organism evidence="2 3">
    <name type="scientific">Dacryopinax primogenitus (strain DJM 731)</name>
    <name type="common">Brown rot fungus</name>
    <dbReference type="NCBI Taxonomy" id="1858805"/>
    <lineage>
        <taxon>Eukaryota</taxon>
        <taxon>Fungi</taxon>
        <taxon>Dikarya</taxon>
        <taxon>Basidiomycota</taxon>
        <taxon>Agaricomycotina</taxon>
        <taxon>Dacrymycetes</taxon>
        <taxon>Dacrymycetales</taxon>
        <taxon>Dacrymycetaceae</taxon>
        <taxon>Dacryopinax</taxon>
    </lineage>
</organism>
<evidence type="ECO:0000313" key="2">
    <source>
        <dbReference type="EMBL" id="EJU00781.1"/>
    </source>
</evidence>
<dbReference type="Proteomes" id="UP000030653">
    <property type="component" value="Unassembled WGS sequence"/>
</dbReference>
<keyword evidence="3" id="KW-1185">Reference proteome</keyword>
<protein>
    <submittedName>
        <fullName evidence="2">Uncharacterized protein</fullName>
    </submittedName>
</protein>